<name>A0A8J3AK43_9BACI</name>
<protein>
    <recommendedName>
        <fullName evidence="5">Glutathione peroxidase</fullName>
    </recommendedName>
</protein>
<accession>A0A8J3AK43</accession>
<evidence type="ECO:0000256" key="1">
    <source>
        <dbReference type="ARBA" id="ARBA00006926"/>
    </source>
</evidence>
<evidence type="ECO:0000313" key="7">
    <source>
        <dbReference type="EMBL" id="GGI12437.1"/>
    </source>
</evidence>
<dbReference type="Proteomes" id="UP000626244">
    <property type="component" value="Unassembled WGS sequence"/>
</dbReference>
<evidence type="ECO:0000256" key="5">
    <source>
        <dbReference type="RuleBase" id="RU000499"/>
    </source>
</evidence>
<evidence type="ECO:0000256" key="3">
    <source>
        <dbReference type="ARBA" id="ARBA00023002"/>
    </source>
</evidence>
<dbReference type="OrthoDB" id="9789406at2"/>
<dbReference type="InterPro" id="IPR000889">
    <property type="entry name" value="Glutathione_peroxidase"/>
</dbReference>
<dbReference type="InterPro" id="IPR013766">
    <property type="entry name" value="Thioredoxin_domain"/>
</dbReference>
<dbReference type="PROSITE" id="PS00460">
    <property type="entry name" value="GLUTATHIONE_PEROXID_1"/>
    <property type="match status" value="1"/>
</dbReference>
<evidence type="ECO:0000313" key="8">
    <source>
        <dbReference type="Proteomes" id="UP000626244"/>
    </source>
</evidence>
<dbReference type="PROSITE" id="PS00763">
    <property type="entry name" value="GLUTATHIONE_PEROXID_2"/>
    <property type="match status" value="1"/>
</dbReference>
<dbReference type="InterPro" id="IPR029760">
    <property type="entry name" value="GPX_CS"/>
</dbReference>
<proteinExistence type="inferred from homology"/>
<dbReference type="InterPro" id="IPR029759">
    <property type="entry name" value="GPX_AS"/>
</dbReference>
<dbReference type="EMBL" id="BMHB01000001">
    <property type="protein sequence ID" value="GGI12437.1"/>
    <property type="molecule type" value="Genomic_DNA"/>
</dbReference>
<evidence type="ECO:0000256" key="4">
    <source>
        <dbReference type="PIRSR" id="PIRSR000303-1"/>
    </source>
</evidence>
<keyword evidence="8" id="KW-1185">Reference proteome</keyword>
<dbReference type="SUPFAM" id="SSF52833">
    <property type="entry name" value="Thioredoxin-like"/>
    <property type="match status" value="1"/>
</dbReference>
<dbReference type="InterPro" id="IPR036249">
    <property type="entry name" value="Thioredoxin-like_sf"/>
</dbReference>
<dbReference type="PROSITE" id="PS51352">
    <property type="entry name" value="THIOREDOXIN_2"/>
    <property type="match status" value="1"/>
</dbReference>
<dbReference type="Pfam" id="PF00255">
    <property type="entry name" value="GSHPx"/>
    <property type="match status" value="1"/>
</dbReference>
<keyword evidence="3 5" id="KW-0560">Oxidoreductase</keyword>
<keyword evidence="2 5" id="KW-0575">Peroxidase</keyword>
<gene>
    <name evidence="7" type="primary">bsaA</name>
    <name evidence="7" type="ORF">GCM10007380_12910</name>
</gene>
<comment type="similarity">
    <text evidence="1 5">Belongs to the glutathione peroxidase family.</text>
</comment>
<reference evidence="8" key="1">
    <citation type="journal article" date="2019" name="Int. J. Syst. Evol. Microbiol.">
        <title>The Global Catalogue of Microorganisms (GCM) 10K type strain sequencing project: providing services to taxonomists for standard genome sequencing and annotation.</title>
        <authorList>
            <consortium name="The Broad Institute Genomics Platform"/>
            <consortium name="The Broad Institute Genome Sequencing Center for Infectious Disease"/>
            <person name="Wu L."/>
            <person name="Ma J."/>
        </authorList>
    </citation>
    <scope>NUCLEOTIDE SEQUENCE [LARGE SCALE GENOMIC DNA]</scope>
    <source>
        <strain evidence="8">CGMCC 1.14993</strain>
    </source>
</reference>
<feature type="active site" evidence="4">
    <location>
        <position position="35"/>
    </location>
</feature>
<dbReference type="PIRSF" id="PIRSF000303">
    <property type="entry name" value="Glutathion_perox"/>
    <property type="match status" value="1"/>
</dbReference>
<comment type="caution">
    <text evidence="7">The sequence shown here is derived from an EMBL/GenBank/DDBJ whole genome shotgun (WGS) entry which is preliminary data.</text>
</comment>
<dbReference type="GO" id="GO:0034599">
    <property type="term" value="P:cellular response to oxidative stress"/>
    <property type="evidence" value="ECO:0007669"/>
    <property type="project" value="TreeGrafter"/>
</dbReference>
<dbReference type="FunFam" id="3.40.30.10:FF:000010">
    <property type="entry name" value="Glutathione peroxidase"/>
    <property type="match status" value="1"/>
</dbReference>
<organism evidence="7 8">
    <name type="scientific">Gottfriedia solisilvae</name>
    <dbReference type="NCBI Taxonomy" id="1516104"/>
    <lineage>
        <taxon>Bacteria</taxon>
        <taxon>Bacillati</taxon>
        <taxon>Bacillota</taxon>
        <taxon>Bacilli</taxon>
        <taxon>Bacillales</taxon>
        <taxon>Bacillaceae</taxon>
        <taxon>Gottfriedia</taxon>
    </lineage>
</organism>
<sequence>MSIYDFQVKDSKGQLIPLSNYKDQVVIVVNTASKCGYTPQYKDLQALYEEYKNEGLVVIGFPCNQFMNQEPGSNEEIQSFCELNYGVTFPIFGKVDVNGENADPLFKYLSKNAPGIMGLKSIKWNFTKFIIDKNGEVVERVAPQTNPQDMKATVEKLLKA</sequence>
<dbReference type="CDD" id="cd00340">
    <property type="entry name" value="GSH_Peroxidase"/>
    <property type="match status" value="1"/>
</dbReference>
<dbReference type="PANTHER" id="PTHR11592">
    <property type="entry name" value="GLUTATHIONE PEROXIDASE"/>
    <property type="match status" value="1"/>
</dbReference>
<dbReference type="PRINTS" id="PR01011">
    <property type="entry name" value="GLUTPROXDASE"/>
</dbReference>
<dbReference type="GO" id="GO:0004601">
    <property type="term" value="F:peroxidase activity"/>
    <property type="evidence" value="ECO:0007669"/>
    <property type="project" value="UniProtKB-KW"/>
</dbReference>
<dbReference type="PROSITE" id="PS51355">
    <property type="entry name" value="GLUTATHIONE_PEROXID_3"/>
    <property type="match status" value="1"/>
</dbReference>
<dbReference type="RefSeq" id="WP_087999496.1">
    <property type="nucleotide sequence ID" value="NZ_BMHB01000001.1"/>
</dbReference>
<feature type="domain" description="Thioredoxin" evidence="6">
    <location>
        <begin position="1"/>
        <end position="159"/>
    </location>
</feature>
<evidence type="ECO:0000256" key="2">
    <source>
        <dbReference type="ARBA" id="ARBA00022559"/>
    </source>
</evidence>
<dbReference type="Gene3D" id="3.40.30.10">
    <property type="entry name" value="Glutaredoxin"/>
    <property type="match status" value="1"/>
</dbReference>
<dbReference type="AlphaFoldDB" id="A0A8J3AK43"/>
<evidence type="ECO:0000259" key="6">
    <source>
        <dbReference type="PROSITE" id="PS51352"/>
    </source>
</evidence>
<dbReference type="PANTHER" id="PTHR11592:SF78">
    <property type="entry name" value="GLUTATHIONE PEROXIDASE"/>
    <property type="match status" value="1"/>
</dbReference>